<evidence type="ECO:0000256" key="2">
    <source>
        <dbReference type="SAM" id="SignalP"/>
    </source>
</evidence>
<evidence type="ECO:0000313" key="4">
    <source>
        <dbReference type="Proteomes" id="UP001642405"/>
    </source>
</evidence>
<organism evidence="3 4">
    <name type="scientific">Sporothrix curviconia</name>
    <dbReference type="NCBI Taxonomy" id="1260050"/>
    <lineage>
        <taxon>Eukaryota</taxon>
        <taxon>Fungi</taxon>
        <taxon>Dikarya</taxon>
        <taxon>Ascomycota</taxon>
        <taxon>Pezizomycotina</taxon>
        <taxon>Sordariomycetes</taxon>
        <taxon>Sordariomycetidae</taxon>
        <taxon>Ophiostomatales</taxon>
        <taxon>Ophiostomataceae</taxon>
        <taxon>Sporothrix</taxon>
    </lineage>
</organism>
<feature type="signal peptide" evidence="2">
    <location>
        <begin position="1"/>
        <end position="16"/>
    </location>
</feature>
<dbReference type="Proteomes" id="UP001642405">
    <property type="component" value="Unassembled WGS sequence"/>
</dbReference>
<accession>A0ABP0AUF5</accession>
<feature type="region of interest" description="Disordered" evidence="1">
    <location>
        <begin position="69"/>
        <end position="89"/>
    </location>
</feature>
<reference evidence="3 4" key="1">
    <citation type="submission" date="2024-01" db="EMBL/GenBank/DDBJ databases">
        <authorList>
            <person name="Allen C."/>
            <person name="Tagirdzhanova G."/>
        </authorList>
    </citation>
    <scope>NUCLEOTIDE SEQUENCE [LARGE SCALE GENOMIC DNA]</scope>
</reference>
<evidence type="ECO:0000256" key="1">
    <source>
        <dbReference type="SAM" id="MobiDB-lite"/>
    </source>
</evidence>
<feature type="compositionally biased region" description="Pro residues" evidence="1">
    <location>
        <begin position="186"/>
        <end position="197"/>
    </location>
</feature>
<dbReference type="EMBL" id="CAWUHB010000003">
    <property type="protein sequence ID" value="CAK7210881.1"/>
    <property type="molecule type" value="Genomic_DNA"/>
</dbReference>
<gene>
    <name evidence="3" type="ORF">SCUCBS95973_000939</name>
</gene>
<sequence>MLLISLLFWTAAGAVAGPVGVRDVSATQPIPPPIGDDVQPLPPPQHPPLHGIPELPSVLSVTAPASASSGGNTITFTPRPSPTASMSTPRDLACTSTLEINLLTHILIVNVTKTIHPSTFVSTRYFDCHGCPNLAIHNIGGLGPVVQFVMTVTDTASPATVTDYRCSRSSAASVLETAVPPTTQSPSPPPALPTPRN</sequence>
<feature type="region of interest" description="Disordered" evidence="1">
    <location>
        <begin position="174"/>
        <end position="197"/>
    </location>
</feature>
<keyword evidence="2" id="KW-0732">Signal</keyword>
<proteinExistence type="predicted"/>
<feature type="chain" id="PRO_5046020022" evidence="2">
    <location>
        <begin position="17"/>
        <end position="197"/>
    </location>
</feature>
<comment type="caution">
    <text evidence="3">The sequence shown here is derived from an EMBL/GenBank/DDBJ whole genome shotgun (WGS) entry which is preliminary data.</text>
</comment>
<protein>
    <submittedName>
        <fullName evidence="3">Uncharacterized protein</fullName>
    </submittedName>
</protein>
<name>A0ABP0AUF5_9PEZI</name>
<keyword evidence="4" id="KW-1185">Reference proteome</keyword>
<evidence type="ECO:0000313" key="3">
    <source>
        <dbReference type="EMBL" id="CAK7210881.1"/>
    </source>
</evidence>